<feature type="transmembrane region" description="Helical" evidence="6">
    <location>
        <begin position="251"/>
        <end position="273"/>
    </location>
</feature>
<dbReference type="Proteomes" id="UP000827549">
    <property type="component" value="Chromosome 6"/>
</dbReference>
<name>A0AAF0YIQ9_9TREE</name>
<organism evidence="8 9">
    <name type="scientific">Vanrija pseudolonga</name>
    <dbReference type="NCBI Taxonomy" id="143232"/>
    <lineage>
        <taxon>Eukaryota</taxon>
        <taxon>Fungi</taxon>
        <taxon>Dikarya</taxon>
        <taxon>Basidiomycota</taxon>
        <taxon>Agaricomycotina</taxon>
        <taxon>Tremellomycetes</taxon>
        <taxon>Trichosporonales</taxon>
        <taxon>Trichosporonaceae</taxon>
        <taxon>Vanrija</taxon>
    </lineage>
</organism>
<dbReference type="AlphaFoldDB" id="A0AAF0YIQ9"/>
<dbReference type="GO" id="GO:0016020">
    <property type="term" value="C:membrane"/>
    <property type="evidence" value="ECO:0007669"/>
    <property type="project" value="UniProtKB-SubCell"/>
</dbReference>
<dbReference type="Gene3D" id="2.30.30.60">
    <property type="match status" value="1"/>
</dbReference>
<feature type="transmembrane region" description="Helical" evidence="6">
    <location>
        <begin position="384"/>
        <end position="407"/>
    </location>
</feature>
<evidence type="ECO:0000313" key="8">
    <source>
        <dbReference type="EMBL" id="WOO85246.1"/>
    </source>
</evidence>
<evidence type="ECO:0000256" key="3">
    <source>
        <dbReference type="ARBA" id="ARBA00022989"/>
    </source>
</evidence>
<keyword evidence="9" id="KW-1185">Reference proteome</keyword>
<evidence type="ECO:0000259" key="7">
    <source>
        <dbReference type="PROSITE" id="PS50222"/>
    </source>
</evidence>
<dbReference type="InterPro" id="IPR002048">
    <property type="entry name" value="EF_hand_dom"/>
</dbReference>
<dbReference type="GO" id="GO:0005262">
    <property type="term" value="F:calcium channel activity"/>
    <property type="evidence" value="ECO:0007669"/>
    <property type="project" value="TreeGrafter"/>
</dbReference>
<evidence type="ECO:0000256" key="1">
    <source>
        <dbReference type="ARBA" id="ARBA00004370"/>
    </source>
</evidence>
<keyword evidence="4 6" id="KW-0472">Membrane</keyword>
<dbReference type="SUPFAM" id="SSF47473">
    <property type="entry name" value="EF-hand"/>
    <property type="match status" value="1"/>
</dbReference>
<protein>
    <submittedName>
        <fullName evidence="8">Mechanosensitive ion channel protein Msy1</fullName>
    </submittedName>
</protein>
<feature type="compositionally biased region" description="Basic and acidic residues" evidence="5">
    <location>
        <begin position="182"/>
        <end position="191"/>
    </location>
</feature>
<proteinExistence type="predicted"/>
<feature type="region of interest" description="Disordered" evidence="5">
    <location>
        <begin position="870"/>
        <end position="920"/>
    </location>
</feature>
<dbReference type="GO" id="GO:0006874">
    <property type="term" value="P:intracellular calcium ion homeostasis"/>
    <property type="evidence" value="ECO:0007669"/>
    <property type="project" value="TreeGrafter"/>
</dbReference>
<feature type="region of interest" description="Disordered" evidence="5">
    <location>
        <begin position="103"/>
        <end position="209"/>
    </location>
</feature>
<evidence type="ECO:0000256" key="2">
    <source>
        <dbReference type="ARBA" id="ARBA00022692"/>
    </source>
</evidence>
<dbReference type="EMBL" id="CP086719">
    <property type="protein sequence ID" value="WOO85246.1"/>
    <property type="molecule type" value="Genomic_DNA"/>
</dbReference>
<evidence type="ECO:0000256" key="5">
    <source>
        <dbReference type="SAM" id="MobiDB-lite"/>
    </source>
</evidence>
<dbReference type="InterPro" id="IPR058650">
    <property type="entry name" value="Msy1/2-like"/>
</dbReference>
<comment type="subcellular location">
    <subcellularLocation>
        <location evidence="1">Membrane</location>
    </subcellularLocation>
</comment>
<dbReference type="PANTHER" id="PTHR31323">
    <property type="entry name" value="MECHANOSENSITIVE ION CHANNEL PROTEIN MSY2"/>
    <property type="match status" value="1"/>
</dbReference>
<feature type="compositionally biased region" description="Low complexity" evidence="5">
    <location>
        <begin position="104"/>
        <end position="114"/>
    </location>
</feature>
<feature type="domain" description="EF-hand" evidence="7">
    <location>
        <begin position="542"/>
        <end position="577"/>
    </location>
</feature>
<dbReference type="RefSeq" id="XP_062631272.1">
    <property type="nucleotide sequence ID" value="XM_062775288.1"/>
</dbReference>
<feature type="transmembrane region" description="Helical" evidence="6">
    <location>
        <begin position="631"/>
        <end position="655"/>
    </location>
</feature>
<feature type="transmembrane region" description="Helical" evidence="6">
    <location>
        <begin position="293"/>
        <end position="320"/>
    </location>
</feature>
<dbReference type="Gene3D" id="1.10.238.10">
    <property type="entry name" value="EF-hand"/>
    <property type="match status" value="1"/>
</dbReference>
<dbReference type="InterPro" id="IPR010920">
    <property type="entry name" value="LSM_dom_sf"/>
</dbReference>
<dbReference type="InterPro" id="IPR023408">
    <property type="entry name" value="MscS_beta-dom_sf"/>
</dbReference>
<feature type="transmembrane region" description="Helical" evidence="6">
    <location>
        <begin position="341"/>
        <end position="358"/>
    </location>
</feature>
<gene>
    <name evidence="8" type="primary">msy1_1</name>
    <name evidence="8" type="ORF">LOC62_06G008747</name>
</gene>
<dbReference type="SUPFAM" id="SSF50182">
    <property type="entry name" value="Sm-like ribonucleoproteins"/>
    <property type="match status" value="1"/>
</dbReference>
<evidence type="ECO:0000256" key="6">
    <source>
        <dbReference type="SAM" id="Phobius"/>
    </source>
</evidence>
<sequence>MDDDARVHARDYATTATRHEPHDVYGAGAENVVLDYSSDPQHDHDAESYDMHHMARADSRTRLEPAPDSYSLPPGAAGAAAAAAGTAPQPAAFQVLPSRPLQHAAYPPTAAPISSTPPPPRPVNPNAHPSGFTTVPLNDMNPLRSGANSPSQGHGSTTSRSRNPSKLGFLPLGAGSSSTLDHSPEDPEKRAGRAGAHGNGRRSASWDRLGTPDAERAEWENFNPANSKVQRLRFAEGDAGKTKLSRLYLWLLNRGIVIRWSMFIIPILALLWIPGIVGLTMDSDPTVWGVPLLWWSIWLTVMWLGFWASKAAFMIFPHVFRQTIAVIIPNLKQYTDMVRNLGKYAKFILWTFICYITWQPLIERQCEHPNGSNSANALSNIEKILLGIVLCTVVTGIEKLLVQLIAFQFHRDSYADRLDEQKFQIKILTTLYSYSHDIPGRSDTLADSASTTTKGTRTPKIAIRKALRGIKSAAQSTTNAFGNVASEMTGSSVLQTNSPSNKVKAAISSSNKSKALARRLYYSFRQPGTDHLTIADIARFFPDLETAERAFNLFDRDGNGDATRDEIDAAVLDVHRERMSLEASMRDVDGAVSRLNDILMFLVLALCALIMSAMITSRIATSTFIASTGTFILSLSWMIGTTMQEILLSCIFLFVKHPYDVGDRVDIDGNSYTVAKMELMSTSFKRVDGKFVWIGHNVLALKVIENVRRSGPTSETFVFDVAFDTTFEKLQALRAKMLKFCKDNSRDFLPIFDVSVDDIPQQGKMVLKADIRYKSNWQQGALKVQRRNKWVCQLKICLAELKIWGPADAGDPSPPPPDAIRYTQVPWEDVLAAEQENATPTSPPPTFHAATGGNLVHRRNDSSLDIWGEHTYDHDESVPPSRMPSPGPDRGFQLGTPTRRPHHDLPHGTHPPTSYPGARV</sequence>
<dbReference type="Pfam" id="PF00924">
    <property type="entry name" value="MS_channel_2nd"/>
    <property type="match status" value="1"/>
</dbReference>
<reference evidence="8" key="1">
    <citation type="submission" date="2023-10" db="EMBL/GenBank/DDBJ databases">
        <authorList>
            <person name="Noh H."/>
        </authorList>
    </citation>
    <scope>NUCLEOTIDE SEQUENCE</scope>
    <source>
        <strain evidence="8">DUCC4014</strain>
    </source>
</reference>
<dbReference type="PANTHER" id="PTHR31323:SF15">
    <property type="entry name" value="MECHANOSENSITIVE ION CHANNEL PROTEIN MSY1"/>
    <property type="match status" value="1"/>
</dbReference>
<dbReference type="PROSITE" id="PS50222">
    <property type="entry name" value="EF_HAND_2"/>
    <property type="match status" value="1"/>
</dbReference>
<evidence type="ECO:0000256" key="4">
    <source>
        <dbReference type="ARBA" id="ARBA00023136"/>
    </source>
</evidence>
<feature type="compositionally biased region" description="Polar residues" evidence="5">
    <location>
        <begin position="146"/>
        <end position="164"/>
    </location>
</feature>
<keyword evidence="2 6" id="KW-0812">Transmembrane</keyword>
<accession>A0AAF0YIQ9</accession>
<dbReference type="GO" id="GO:0005509">
    <property type="term" value="F:calcium ion binding"/>
    <property type="evidence" value="ECO:0007669"/>
    <property type="project" value="InterPro"/>
</dbReference>
<dbReference type="InterPro" id="IPR011992">
    <property type="entry name" value="EF-hand-dom_pair"/>
</dbReference>
<dbReference type="Pfam" id="PF25886">
    <property type="entry name" value="Msy1"/>
    <property type="match status" value="1"/>
</dbReference>
<dbReference type="GeneID" id="87811911"/>
<feature type="transmembrane region" description="Helical" evidence="6">
    <location>
        <begin position="598"/>
        <end position="619"/>
    </location>
</feature>
<feature type="region of interest" description="Disordered" evidence="5">
    <location>
        <begin position="835"/>
        <end position="854"/>
    </location>
</feature>
<evidence type="ECO:0000313" key="9">
    <source>
        <dbReference type="Proteomes" id="UP000827549"/>
    </source>
</evidence>
<dbReference type="InterPro" id="IPR006685">
    <property type="entry name" value="MscS_channel_2nd"/>
</dbReference>
<keyword evidence="3 6" id="KW-1133">Transmembrane helix</keyword>